<dbReference type="AlphaFoldDB" id="A0AAV3X516"/>
<reference evidence="1" key="1">
    <citation type="submission" date="2019-10" db="EMBL/GenBank/DDBJ databases">
        <title>Draft genome sequece of Microseira wollei NIES-4236.</title>
        <authorList>
            <person name="Yamaguchi H."/>
            <person name="Suzuki S."/>
            <person name="Kawachi M."/>
        </authorList>
    </citation>
    <scope>NUCLEOTIDE SEQUENCE</scope>
    <source>
        <strain evidence="1">NIES-4236</strain>
    </source>
</reference>
<dbReference type="Gene3D" id="3.30.70.120">
    <property type="match status" value="1"/>
</dbReference>
<dbReference type="Pfam" id="PF00543">
    <property type="entry name" value="P-II"/>
    <property type="match status" value="1"/>
</dbReference>
<protein>
    <submittedName>
        <fullName evidence="1">Nitrogen regulatory protein P-II (GlnB, GlnK)</fullName>
    </submittedName>
</protein>
<dbReference type="Proteomes" id="UP001050975">
    <property type="component" value="Unassembled WGS sequence"/>
</dbReference>
<gene>
    <name evidence="1" type="ORF">MiSe_19570</name>
</gene>
<keyword evidence="2" id="KW-1185">Reference proteome</keyword>
<dbReference type="InterPro" id="IPR015867">
    <property type="entry name" value="N-reg_PII/ATP_PRibTrfase_C"/>
</dbReference>
<proteinExistence type="predicted"/>
<dbReference type="GO" id="GO:0030234">
    <property type="term" value="F:enzyme regulator activity"/>
    <property type="evidence" value="ECO:0007669"/>
    <property type="project" value="InterPro"/>
</dbReference>
<comment type="caution">
    <text evidence="1">The sequence shown here is derived from an EMBL/GenBank/DDBJ whole genome shotgun (WGS) entry which is preliminary data.</text>
</comment>
<dbReference type="EMBL" id="BLAY01000024">
    <property type="protein sequence ID" value="GET37204.1"/>
    <property type="molecule type" value="Genomic_DNA"/>
</dbReference>
<accession>A0AAV3X516</accession>
<dbReference type="InterPro" id="IPR002187">
    <property type="entry name" value="N-reg_PII"/>
</dbReference>
<dbReference type="RefSeq" id="WP_226578289.1">
    <property type="nucleotide sequence ID" value="NZ_BLAY01000024.1"/>
</dbReference>
<sequence length="97" mass="10770">MERVKKVEIITNTLELGKVLDILEKVGVSGYTIVKDVTGKGDRGEVLDDLETEALTNGYVLSVCTEEQEHQLVEAIRPILKKYGGVCLVSDAKWIEH</sequence>
<organism evidence="1 2">
    <name type="scientific">Microseira wollei NIES-4236</name>
    <dbReference type="NCBI Taxonomy" id="2530354"/>
    <lineage>
        <taxon>Bacteria</taxon>
        <taxon>Bacillati</taxon>
        <taxon>Cyanobacteriota</taxon>
        <taxon>Cyanophyceae</taxon>
        <taxon>Oscillatoriophycideae</taxon>
        <taxon>Aerosakkonematales</taxon>
        <taxon>Aerosakkonemataceae</taxon>
        <taxon>Microseira</taxon>
    </lineage>
</organism>
<dbReference type="SUPFAM" id="SSF54913">
    <property type="entry name" value="GlnB-like"/>
    <property type="match status" value="1"/>
</dbReference>
<evidence type="ECO:0000313" key="2">
    <source>
        <dbReference type="Proteomes" id="UP001050975"/>
    </source>
</evidence>
<dbReference type="GO" id="GO:0006808">
    <property type="term" value="P:regulation of nitrogen utilization"/>
    <property type="evidence" value="ECO:0007669"/>
    <property type="project" value="InterPro"/>
</dbReference>
<dbReference type="InterPro" id="IPR011322">
    <property type="entry name" value="N-reg_PII-like_a/b"/>
</dbReference>
<evidence type="ECO:0000313" key="1">
    <source>
        <dbReference type="EMBL" id="GET37204.1"/>
    </source>
</evidence>
<name>A0AAV3X516_9CYAN</name>